<sequence length="260" mass="28698">MPRDDPKKNESSRAQARRLIEQTPKILAGLAALIGVAYLAGSIYTKTYFSEFGASWILEEVPAATYFSQSWVPLLLMLYFGYLVTTNLAAIGSQDDLTASFQFKFSVAVVQHGPWFLLALLLITPLLSTLGHVMSAIVLSIIGLVAMLLLLTSAFELVVARFTTTMSRLIDLSMAYVAFAMIAVGLYVVPAQLGLNWARLDRQPTSSLLTVYLRNDAEQEYRLLFSAGNRLYVFPARFDGVYPPVQATVVADVSFVPPQR</sequence>
<evidence type="ECO:0000313" key="2">
    <source>
        <dbReference type="EMBL" id="CUS38967.1"/>
    </source>
</evidence>
<feature type="transmembrane region" description="Helical" evidence="1">
    <location>
        <begin position="169"/>
        <end position="189"/>
    </location>
</feature>
<proteinExistence type="predicted"/>
<name>A0A0S4LN13_9BACT</name>
<feature type="transmembrane region" description="Helical" evidence="1">
    <location>
        <begin position="105"/>
        <end position="127"/>
    </location>
</feature>
<dbReference type="AlphaFoldDB" id="A0A0S4LN13"/>
<feature type="transmembrane region" description="Helical" evidence="1">
    <location>
        <begin position="64"/>
        <end position="84"/>
    </location>
</feature>
<dbReference type="Proteomes" id="UP000198736">
    <property type="component" value="Unassembled WGS sequence"/>
</dbReference>
<organism evidence="2 3">
    <name type="scientific">Candidatus Nitrospira nitrificans</name>
    <dbReference type="NCBI Taxonomy" id="1742973"/>
    <lineage>
        <taxon>Bacteria</taxon>
        <taxon>Pseudomonadati</taxon>
        <taxon>Nitrospirota</taxon>
        <taxon>Nitrospiria</taxon>
        <taxon>Nitrospirales</taxon>
        <taxon>Nitrospiraceae</taxon>
        <taxon>Nitrospira</taxon>
    </lineage>
</organism>
<keyword evidence="1" id="KW-1133">Transmembrane helix</keyword>
<reference evidence="3" key="1">
    <citation type="submission" date="2015-10" db="EMBL/GenBank/DDBJ databases">
        <authorList>
            <person name="Luecker S."/>
            <person name="Luecker S."/>
        </authorList>
    </citation>
    <scope>NUCLEOTIDE SEQUENCE [LARGE SCALE GENOMIC DNA]</scope>
</reference>
<keyword evidence="1" id="KW-0812">Transmembrane</keyword>
<protein>
    <submittedName>
        <fullName evidence="2">Uncharacterized protein</fullName>
    </submittedName>
</protein>
<evidence type="ECO:0000313" key="3">
    <source>
        <dbReference type="Proteomes" id="UP000198736"/>
    </source>
</evidence>
<feature type="transmembrane region" description="Helical" evidence="1">
    <location>
        <begin position="133"/>
        <end position="157"/>
    </location>
</feature>
<dbReference type="RefSeq" id="WP_090901071.1">
    <property type="nucleotide sequence ID" value="NZ_CZPZ01000033.1"/>
</dbReference>
<keyword evidence="3" id="KW-1185">Reference proteome</keyword>
<dbReference type="OrthoDB" id="9800875at2"/>
<accession>A0A0S4LN13</accession>
<dbReference type="EMBL" id="CZPZ01000033">
    <property type="protein sequence ID" value="CUS38967.1"/>
    <property type="molecule type" value="Genomic_DNA"/>
</dbReference>
<dbReference type="STRING" id="1742973.COMA2_60076"/>
<keyword evidence="1" id="KW-0472">Membrane</keyword>
<evidence type="ECO:0000256" key="1">
    <source>
        <dbReference type="SAM" id="Phobius"/>
    </source>
</evidence>
<feature type="transmembrane region" description="Helical" evidence="1">
    <location>
        <begin position="26"/>
        <end position="44"/>
    </location>
</feature>
<gene>
    <name evidence="2" type="ORF">COMA2_60076</name>
</gene>